<keyword evidence="1" id="KW-0808">Transferase</keyword>
<keyword evidence="1" id="KW-0032">Aminotransferase</keyword>
<accession>A0ABW0TK71</accession>
<gene>
    <name evidence="1" type="ORF">ACFPRA_13240</name>
</gene>
<dbReference type="EMBL" id="JBHSNO010000006">
    <property type="protein sequence ID" value="MFC5589864.1"/>
    <property type="molecule type" value="Genomic_DNA"/>
</dbReference>
<sequence length="193" mass="22357">MLKKQMEQYIEDQMHDNNIELFQFEQDYAEKHQLLSSQVIAVEKSFHFQIIERCNKESEAVIQAENHDFLTGPVSFLKSHQEDFIYVEANDFGLVGVDAIALEFDDVFETYTALFGLRLQKKCGAAIKAYLDTHLQGDGAKYSVMFSGEDGLWDMNFALDFVEGFHESQSFEEVYELIYRFVFNLVEAVEEAQ</sequence>
<comment type="caution">
    <text evidence="1">The sequence shown here is derived from an EMBL/GenBank/DDBJ whole genome shotgun (WGS) entry which is preliminary data.</text>
</comment>
<evidence type="ECO:0000313" key="2">
    <source>
        <dbReference type="Proteomes" id="UP001596109"/>
    </source>
</evidence>
<keyword evidence="2" id="KW-1185">Reference proteome</keyword>
<dbReference type="GO" id="GO:0008483">
    <property type="term" value="F:transaminase activity"/>
    <property type="evidence" value="ECO:0007669"/>
    <property type="project" value="UniProtKB-KW"/>
</dbReference>
<dbReference type="Proteomes" id="UP001596109">
    <property type="component" value="Unassembled WGS sequence"/>
</dbReference>
<protein>
    <submittedName>
        <fullName evidence="1">Branched-chain amino acid aminotransferase</fullName>
    </submittedName>
</protein>
<organism evidence="1 2">
    <name type="scientific">Sporosarcina soli</name>
    <dbReference type="NCBI Taxonomy" id="334736"/>
    <lineage>
        <taxon>Bacteria</taxon>
        <taxon>Bacillati</taxon>
        <taxon>Bacillota</taxon>
        <taxon>Bacilli</taxon>
        <taxon>Bacillales</taxon>
        <taxon>Caryophanaceae</taxon>
        <taxon>Sporosarcina</taxon>
    </lineage>
</organism>
<reference evidence="2" key="1">
    <citation type="journal article" date="2019" name="Int. J. Syst. Evol. Microbiol.">
        <title>The Global Catalogue of Microorganisms (GCM) 10K type strain sequencing project: providing services to taxonomists for standard genome sequencing and annotation.</title>
        <authorList>
            <consortium name="The Broad Institute Genomics Platform"/>
            <consortium name="The Broad Institute Genome Sequencing Center for Infectious Disease"/>
            <person name="Wu L."/>
            <person name="Ma J."/>
        </authorList>
    </citation>
    <scope>NUCLEOTIDE SEQUENCE [LARGE SCALE GENOMIC DNA]</scope>
    <source>
        <strain evidence="2">CGMCC 4.1434</strain>
    </source>
</reference>
<dbReference type="RefSeq" id="WP_381435403.1">
    <property type="nucleotide sequence ID" value="NZ_JBHSNO010000006.1"/>
</dbReference>
<name>A0ABW0TK71_9BACL</name>
<evidence type="ECO:0000313" key="1">
    <source>
        <dbReference type="EMBL" id="MFC5589864.1"/>
    </source>
</evidence>
<proteinExistence type="predicted"/>